<dbReference type="EMBL" id="AQPN01000008">
    <property type="protein sequence ID" value="EOR96564.1"/>
    <property type="molecule type" value="Genomic_DNA"/>
</dbReference>
<proteinExistence type="predicted"/>
<evidence type="ECO:0000313" key="1">
    <source>
        <dbReference type="EMBL" id="EOR96564.1"/>
    </source>
</evidence>
<organism evidence="1 2">
    <name type="scientific">Arcticibacter svalbardensis MN12-7</name>
    <dbReference type="NCBI Taxonomy" id="1150600"/>
    <lineage>
        <taxon>Bacteria</taxon>
        <taxon>Pseudomonadati</taxon>
        <taxon>Bacteroidota</taxon>
        <taxon>Sphingobacteriia</taxon>
        <taxon>Sphingobacteriales</taxon>
        <taxon>Sphingobacteriaceae</taxon>
        <taxon>Arcticibacter</taxon>
    </lineage>
</organism>
<dbReference type="Proteomes" id="UP000014174">
    <property type="component" value="Unassembled WGS sequence"/>
</dbReference>
<evidence type="ECO:0000313" key="2">
    <source>
        <dbReference type="Proteomes" id="UP000014174"/>
    </source>
</evidence>
<name>R9H5X4_9SPHI</name>
<protein>
    <submittedName>
        <fullName evidence="1">Uncharacterized protein</fullName>
    </submittedName>
</protein>
<dbReference type="RefSeq" id="WP_016193449.1">
    <property type="nucleotide sequence ID" value="NZ_AQPN01000008.1"/>
</dbReference>
<dbReference type="AlphaFoldDB" id="R9H5X4"/>
<accession>R9H5X4</accession>
<reference evidence="1 2" key="1">
    <citation type="journal article" date="2013" name="Genome Announc.">
        <title>Draft Genome Sequence of Arcticibacter svalbardensis Strain MN12-7T, a Member of the Family Sphingobacteriaceae Isolated from an Arctic Soil Sample.</title>
        <authorList>
            <person name="Shivaji S."/>
            <person name="Ara S."/>
            <person name="Prasad S."/>
            <person name="Manasa B.P."/>
            <person name="Begum Z."/>
            <person name="Singh A."/>
            <person name="Kumar Pinnaka A."/>
        </authorList>
    </citation>
    <scope>NUCLEOTIDE SEQUENCE [LARGE SCALE GENOMIC DNA]</scope>
    <source>
        <strain evidence="1 2">MN12-7</strain>
    </source>
</reference>
<keyword evidence="2" id="KW-1185">Reference proteome</keyword>
<comment type="caution">
    <text evidence="1">The sequence shown here is derived from an EMBL/GenBank/DDBJ whole genome shotgun (WGS) entry which is preliminary data.</text>
</comment>
<gene>
    <name evidence="1" type="ORF">ADIARSV_0195</name>
</gene>
<sequence>MKGFKFGEKVKTNDGQEGIVQEDQELNSDDVKVILEGAEYPNIYKEENLEKIADHI</sequence>